<dbReference type="GO" id="GO:0005856">
    <property type="term" value="C:cytoskeleton"/>
    <property type="evidence" value="ECO:0007669"/>
    <property type="project" value="TreeGrafter"/>
</dbReference>
<feature type="coiled-coil region" evidence="2">
    <location>
        <begin position="308"/>
        <end position="416"/>
    </location>
</feature>
<dbReference type="OrthoDB" id="10262929at2759"/>
<keyword evidence="1 2" id="KW-0175">Coiled coil</keyword>
<feature type="coiled-coil region" evidence="2">
    <location>
        <begin position="809"/>
        <end position="843"/>
    </location>
</feature>
<feature type="compositionally biased region" description="Polar residues" evidence="3">
    <location>
        <begin position="30"/>
        <end position="44"/>
    </location>
</feature>
<dbReference type="PANTHER" id="PTHR32083">
    <property type="entry name" value="CILIA AND FLAGELLA-ASSOCIATED PROTEIN 58-RELATED"/>
    <property type="match status" value="1"/>
</dbReference>
<reference evidence="4 5" key="1">
    <citation type="journal article" date="2015" name="Genome Biol. Evol.">
        <title>Phylogenomic analyses indicate that early fungi evolved digesting cell walls of algal ancestors of land plants.</title>
        <authorList>
            <person name="Chang Y."/>
            <person name="Wang S."/>
            <person name="Sekimoto S."/>
            <person name="Aerts A.L."/>
            <person name="Choi C."/>
            <person name="Clum A."/>
            <person name="LaButti K.M."/>
            <person name="Lindquist E.A."/>
            <person name="Yee Ngan C."/>
            <person name="Ohm R.A."/>
            <person name="Salamov A.A."/>
            <person name="Grigoriev I.V."/>
            <person name="Spatafora J.W."/>
            <person name="Berbee M.L."/>
        </authorList>
    </citation>
    <scope>NUCLEOTIDE SEQUENCE [LARGE SCALE GENOMIC DNA]</scope>
    <source>
        <strain evidence="4 5">JEL478</strain>
    </source>
</reference>
<feature type="compositionally biased region" description="Pro residues" evidence="3">
    <location>
        <begin position="1"/>
        <end position="15"/>
    </location>
</feature>
<proteinExistence type="predicted"/>
<evidence type="ECO:0000313" key="4">
    <source>
        <dbReference type="EMBL" id="KXS22471.1"/>
    </source>
</evidence>
<dbReference type="AlphaFoldDB" id="A0A139B0F2"/>
<gene>
    <name evidence="4" type="ORF">M427DRAFT_27015</name>
</gene>
<feature type="coiled-coil region" evidence="2">
    <location>
        <begin position="177"/>
        <end position="225"/>
    </location>
</feature>
<feature type="region of interest" description="Disordered" evidence="3">
    <location>
        <begin position="60"/>
        <end position="86"/>
    </location>
</feature>
<evidence type="ECO:0000256" key="3">
    <source>
        <dbReference type="SAM" id="MobiDB-lite"/>
    </source>
</evidence>
<keyword evidence="5" id="KW-1185">Reference proteome</keyword>
<sequence>MEIPSPGEPAPPPESPSDQPADTAPHPSGESPSSQQTANDITSIAQVVQQIRSIANEQPLPLSSASNPLFSASGTELPAPTHDDEEDNADLYSGLFDIEQTPAFKMIEQIKKNREMPVEKISDLRQRFLSLHSHLLAAINYERSLHQVTNQISRKVASQKVDADRTTARSFQESSGIGELRRELTKAQNEVALCMEREARLEKEIEDAQREKTQLLSDIEDIRRHKQDMLEPQLIQSTKELKLEVLQRRHQVENLQKDLEEKEGTFTTISHERETLEAEREKHAAALTKSTEMPIKIQKQAGVLIDALSSLATELNAQTAQAAQLEQSLVNYQKRKRELEETKLDLLADLETRKGEARELDRACEDIAKELEIAKEQVVSQRAEKVRLEAAGRRIIQEAKREHDRLLRSLREKDTALKLNRRLTNSLNSLLASIPPVKNHLVDLDHDTSACARERAQRAQEQIAARRETDILLYHVVKTKGVDEEKRTLVESEQEKIANLELELDRASKELSATRSRLVSTSLERTLRARDLLRAQSRLRRAREDLAATVAALSDARDSCEEALQSVHEFAGMYEVVKAERNRYAEMVRSAGQRCQEVEEKLKVLGNEVEVVKGEVELKERELGKQKRENQAAYALRDTLKNEENKTQLVHDDKNEQIKQHDSRIADLQARITSAEAVISSSSRTLAKYTTERDALAACVAERTKELKECREQVEAMKEHMRKAEEEGLLLEEDITKIRTAIKGLERSILVGHKFRAEADQLENRADQLSKDLHDVRKQVDILGDTVETPTSNQAKDRVRHLGGKDPTQQELAKRIRFLEEKLAEIEEKLLEKDLVLEEVEDLVGRIEERVEEGKSVTGSFVVKLNEVQRRLKSLTRSLTSRVSELSMHQALAMTLYRELCDKEALLTDARGRVERGEAPTPEVELEYVKAERRRIAREQELRELEERRRKETGAGVVEVDEDGFYIISPATRTLAEPRPNAYVSDAITIGTGGISELPIPKPYGAFAPFKPVDGGPGSHLQRHYRKPLLKPVEI</sequence>
<dbReference type="PANTHER" id="PTHR32083:SF34">
    <property type="entry name" value="COILED-COIL DOMAIN-CONTAINING PROTEIN 146"/>
    <property type="match status" value="1"/>
</dbReference>
<dbReference type="EMBL" id="KQ965731">
    <property type="protein sequence ID" value="KXS22471.1"/>
    <property type="molecule type" value="Genomic_DNA"/>
</dbReference>
<feature type="region of interest" description="Disordered" evidence="3">
    <location>
        <begin position="1"/>
        <end position="44"/>
    </location>
</feature>
<feature type="coiled-coil region" evidence="2">
    <location>
        <begin position="588"/>
        <end position="779"/>
    </location>
</feature>
<dbReference type="STRING" id="1344416.A0A139B0F2"/>
<feature type="compositionally biased region" description="Polar residues" evidence="3">
    <location>
        <begin position="60"/>
        <end position="74"/>
    </location>
</feature>
<evidence type="ECO:0000313" key="5">
    <source>
        <dbReference type="Proteomes" id="UP000070544"/>
    </source>
</evidence>
<accession>A0A139B0F2</accession>
<feature type="coiled-coil region" evidence="2">
    <location>
        <begin position="483"/>
        <end position="517"/>
    </location>
</feature>
<evidence type="ECO:0000256" key="1">
    <source>
        <dbReference type="ARBA" id="ARBA00023054"/>
    </source>
</evidence>
<dbReference type="OMA" id="PRPNAYV"/>
<organism evidence="4 5">
    <name type="scientific">Gonapodya prolifera (strain JEL478)</name>
    <name type="common">Monoblepharis prolifera</name>
    <dbReference type="NCBI Taxonomy" id="1344416"/>
    <lineage>
        <taxon>Eukaryota</taxon>
        <taxon>Fungi</taxon>
        <taxon>Fungi incertae sedis</taxon>
        <taxon>Chytridiomycota</taxon>
        <taxon>Chytridiomycota incertae sedis</taxon>
        <taxon>Monoblepharidomycetes</taxon>
        <taxon>Monoblepharidales</taxon>
        <taxon>Gonapodyaceae</taxon>
        <taxon>Gonapodya</taxon>
    </lineage>
</organism>
<dbReference type="Proteomes" id="UP000070544">
    <property type="component" value="Unassembled WGS sequence"/>
</dbReference>
<dbReference type="Gene3D" id="1.10.287.1490">
    <property type="match status" value="1"/>
</dbReference>
<evidence type="ECO:0000256" key="2">
    <source>
        <dbReference type="SAM" id="Coils"/>
    </source>
</evidence>
<protein>
    <submittedName>
        <fullName evidence="4">Uncharacterized protein</fullName>
    </submittedName>
</protein>
<name>A0A139B0F2_GONPJ</name>